<dbReference type="InterPro" id="IPR050738">
    <property type="entry name" value="Sulfatase"/>
</dbReference>
<dbReference type="InterPro" id="IPR000917">
    <property type="entry name" value="Sulfatase_N"/>
</dbReference>
<proteinExistence type="inferred from homology"/>
<dbReference type="PANTHER" id="PTHR42693">
    <property type="entry name" value="ARYLSULFATASE FAMILY MEMBER"/>
    <property type="match status" value="1"/>
</dbReference>
<dbReference type="eggNOG" id="KOG3867">
    <property type="taxonomic scope" value="Eukaryota"/>
</dbReference>
<feature type="chain" id="PRO_5003290854" description="Sulfatase N-terminal domain-containing protein" evidence="3">
    <location>
        <begin position="31"/>
        <end position="497"/>
    </location>
</feature>
<dbReference type="RefSeq" id="XP_004989118.1">
    <property type="nucleotide sequence ID" value="XM_004989061.1"/>
</dbReference>
<dbReference type="Pfam" id="PF00884">
    <property type="entry name" value="Sulfatase"/>
    <property type="match status" value="1"/>
</dbReference>
<dbReference type="AlphaFoldDB" id="F2UNZ4"/>
<protein>
    <recommendedName>
        <fullName evidence="4">Sulfatase N-terminal domain-containing protein</fullName>
    </recommendedName>
</protein>
<feature type="domain" description="Sulfatase N-terminal" evidence="4">
    <location>
        <begin position="36"/>
        <end position="365"/>
    </location>
</feature>
<dbReference type="PANTHER" id="PTHR42693:SF53">
    <property type="entry name" value="ENDO-4-O-SULFATASE"/>
    <property type="match status" value="1"/>
</dbReference>
<dbReference type="Gene3D" id="3.40.720.10">
    <property type="entry name" value="Alkaline Phosphatase, subunit A"/>
    <property type="match status" value="1"/>
</dbReference>
<evidence type="ECO:0000256" key="3">
    <source>
        <dbReference type="SAM" id="SignalP"/>
    </source>
</evidence>
<reference evidence="5" key="1">
    <citation type="submission" date="2009-08" db="EMBL/GenBank/DDBJ databases">
        <title>Annotation of Salpingoeca rosetta.</title>
        <authorList>
            <consortium name="The Broad Institute Genome Sequencing Platform"/>
            <person name="Russ C."/>
            <person name="Cuomo C."/>
            <person name="Burger G."/>
            <person name="Gray M.W."/>
            <person name="Holland P.W.H."/>
            <person name="King N."/>
            <person name="Lang F.B.F."/>
            <person name="Roger A.J."/>
            <person name="Ruiz-Trillo I."/>
            <person name="Young S.K."/>
            <person name="Zeng Q."/>
            <person name="Gargeya S."/>
            <person name="Alvarado L."/>
            <person name="Berlin A."/>
            <person name="Chapman S.B."/>
            <person name="Chen Z."/>
            <person name="Freedman E."/>
            <person name="Gellesch M."/>
            <person name="Goldberg J."/>
            <person name="Griggs A."/>
            <person name="Gujja S."/>
            <person name="Heilman E."/>
            <person name="Heiman D."/>
            <person name="Howarth C."/>
            <person name="Mehta T."/>
            <person name="Neiman D."/>
            <person name="Pearson M."/>
            <person name="Roberts A."/>
            <person name="Saif S."/>
            <person name="Shea T."/>
            <person name="Shenoy N."/>
            <person name="Sisk P."/>
            <person name="Stolte C."/>
            <person name="Sykes S."/>
            <person name="White J."/>
            <person name="Yandava C."/>
            <person name="Haas B."/>
            <person name="Nusbaum C."/>
            <person name="Birren B."/>
        </authorList>
    </citation>
    <scope>NUCLEOTIDE SEQUENCE [LARGE SCALE GENOMIC DNA]</scope>
    <source>
        <strain evidence="5">ATCC 50818</strain>
    </source>
</reference>
<evidence type="ECO:0000313" key="5">
    <source>
        <dbReference type="EMBL" id="EGD79349.1"/>
    </source>
</evidence>
<dbReference type="KEGG" id="sre:PTSG_09763"/>
<dbReference type="EMBL" id="GL832985">
    <property type="protein sequence ID" value="EGD79349.1"/>
    <property type="molecule type" value="Genomic_DNA"/>
</dbReference>
<dbReference type="InterPro" id="IPR017850">
    <property type="entry name" value="Alkaline_phosphatase_core_sf"/>
</dbReference>
<gene>
    <name evidence="5" type="ORF">PTSG_09763</name>
</gene>
<comment type="similarity">
    <text evidence="1">Belongs to the sulfatase family.</text>
</comment>
<keyword evidence="6" id="KW-1185">Reference proteome</keyword>
<dbReference type="Proteomes" id="UP000007799">
    <property type="component" value="Unassembled WGS sequence"/>
</dbReference>
<evidence type="ECO:0000256" key="2">
    <source>
        <dbReference type="ARBA" id="ARBA00022801"/>
    </source>
</evidence>
<sequence>MPVSRSVVVTALVTTVLALLLAAAPRSCAAASSERPNVLILFLDDVGADRFPFYGSNIDVSPNLNELYERAVTLDAFFTQPICGPSRACLLSGRLTSNTKAYSNGHKRNKDFDESECTLGSVFQQAGYRTGLFGKLHASHPYVKTLDTSCGFDTWAVWARRGPRYHNSTIETNIGEGNLTFDGLVDAVLDPESASVPRRVALTNTYHPHLNRELAKAFISTSVAEDQNFLLHMPMILTHGPYEDKPQDPSLPADMEAEEDNDALFNQRLMVADAVVGDILRHMEVEGVANNTIVVAMGDNGTPRKYSSIVNGVETRSGKRHAGETKGTRVPFLLFDPRLGTTPRTVKPITSMVDVLPTLMDATGVNQLPAGKDPLDGTSFWPLVTGESKRRRQWSFLFSKTRAPHAVVRNRKIIITSDGTVYRERKWYDPVQITPEVVCRKRKYFRRFKSMVKEAWKLDIDVTFPGSDTAYPPNSCSKIVCNDETSLPECVPACPCK</sequence>
<evidence type="ECO:0000256" key="1">
    <source>
        <dbReference type="ARBA" id="ARBA00008779"/>
    </source>
</evidence>
<dbReference type="OrthoDB" id="96314at2759"/>
<keyword evidence="3" id="KW-0732">Signal</keyword>
<dbReference type="GeneID" id="16069660"/>
<organism evidence="6">
    <name type="scientific">Salpingoeca rosetta (strain ATCC 50818 / BSB-021)</name>
    <dbReference type="NCBI Taxonomy" id="946362"/>
    <lineage>
        <taxon>Eukaryota</taxon>
        <taxon>Choanoflagellata</taxon>
        <taxon>Craspedida</taxon>
        <taxon>Salpingoecidae</taxon>
        <taxon>Salpingoeca</taxon>
    </lineage>
</organism>
<dbReference type="InParanoid" id="F2UNZ4"/>
<accession>F2UNZ4</accession>
<dbReference type="GO" id="GO:0004065">
    <property type="term" value="F:arylsulfatase activity"/>
    <property type="evidence" value="ECO:0007669"/>
    <property type="project" value="TreeGrafter"/>
</dbReference>
<evidence type="ECO:0000313" key="6">
    <source>
        <dbReference type="Proteomes" id="UP000007799"/>
    </source>
</evidence>
<dbReference type="STRING" id="946362.F2UNZ4"/>
<evidence type="ECO:0000259" key="4">
    <source>
        <dbReference type="Pfam" id="PF00884"/>
    </source>
</evidence>
<feature type="signal peptide" evidence="3">
    <location>
        <begin position="1"/>
        <end position="30"/>
    </location>
</feature>
<dbReference type="SUPFAM" id="SSF53649">
    <property type="entry name" value="Alkaline phosphatase-like"/>
    <property type="match status" value="1"/>
</dbReference>
<name>F2UNZ4_SALR5</name>
<keyword evidence="2" id="KW-0378">Hydrolase</keyword>